<evidence type="ECO:0000256" key="3">
    <source>
        <dbReference type="ARBA" id="ARBA00023125"/>
    </source>
</evidence>
<dbReference type="InterPro" id="IPR058163">
    <property type="entry name" value="LysR-type_TF_proteobact-type"/>
</dbReference>
<dbReference type="EMBL" id="CP063362">
    <property type="protein sequence ID" value="QRG06316.1"/>
    <property type="molecule type" value="Genomic_DNA"/>
</dbReference>
<dbReference type="GO" id="GO:0003700">
    <property type="term" value="F:DNA-binding transcription factor activity"/>
    <property type="evidence" value="ECO:0007669"/>
    <property type="project" value="InterPro"/>
</dbReference>
<dbReference type="SUPFAM" id="SSF46785">
    <property type="entry name" value="Winged helix' DNA-binding domain"/>
    <property type="match status" value="1"/>
</dbReference>
<dbReference type="InterPro" id="IPR036390">
    <property type="entry name" value="WH_DNA-bd_sf"/>
</dbReference>
<dbReference type="Gene3D" id="1.10.10.10">
    <property type="entry name" value="Winged helix-like DNA-binding domain superfamily/Winged helix DNA-binding domain"/>
    <property type="match status" value="1"/>
</dbReference>
<dbReference type="PANTHER" id="PTHR30537">
    <property type="entry name" value="HTH-TYPE TRANSCRIPTIONAL REGULATOR"/>
    <property type="match status" value="1"/>
</dbReference>
<dbReference type="InterPro" id="IPR000847">
    <property type="entry name" value="LysR_HTH_N"/>
</dbReference>
<evidence type="ECO:0000313" key="6">
    <source>
        <dbReference type="EMBL" id="QRG06316.1"/>
    </source>
</evidence>
<evidence type="ECO:0000259" key="5">
    <source>
        <dbReference type="PROSITE" id="PS50931"/>
    </source>
</evidence>
<keyword evidence="4" id="KW-0804">Transcription</keyword>
<evidence type="ECO:0000256" key="4">
    <source>
        <dbReference type="ARBA" id="ARBA00023163"/>
    </source>
</evidence>
<evidence type="ECO:0000313" key="7">
    <source>
        <dbReference type="Proteomes" id="UP000596427"/>
    </source>
</evidence>
<organism evidence="6 7">
    <name type="scientific">Xanthobacter dioxanivorans</name>
    <dbReference type="NCBI Taxonomy" id="2528964"/>
    <lineage>
        <taxon>Bacteria</taxon>
        <taxon>Pseudomonadati</taxon>
        <taxon>Pseudomonadota</taxon>
        <taxon>Alphaproteobacteria</taxon>
        <taxon>Hyphomicrobiales</taxon>
        <taxon>Xanthobacteraceae</taxon>
        <taxon>Xanthobacter</taxon>
    </lineage>
</organism>
<protein>
    <submittedName>
        <fullName evidence="6">LysR family transcriptional regulator</fullName>
    </submittedName>
</protein>
<keyword evidence="7" id="KW-1185">Reference proteome</keyword>
<name>A0A974PN75_9HYPH</name>
<dbReference type="PROSITE" id="PS50931">
    <property type="entry name" value="HTH_LYSR"/>
    <property type="match status" value="1"/>
</dbReference>
<dbReference type="Gene3D" id="3.40.190.10">
    <property type="entry name" value="Periplasmic binding protein-like II"/>
    <property type="match status" value="2"/>
</dbReference>
<keyword evidence="3" id="KW-0238">DNA-binding</keyword>
<dbReference type="CDD" id="cd08432">
    <property type="entry name" value="PBP2_GcdR_TrpI_HvrB_AmpR_like"/>
    <property type="match status" value="1"/>
</dbReference>
<dbReference type="RefSeq" id="WP_203193224.1">
    <property type="nucleotide sequence ID" value="NZ_CP063362.1"/>
</dbReference>
<comment type="similarity">
    <text evidence="1">Belongs to the LysR transcriptional regulatory family.</text>
</comment>
<dbReference type="GO" id="GO:0006351">
    <property type="term" value="P:DNA-templated transcription"/>
    <property type="evidence" value="ECO:0007669"/>
    <property type="project" value="TreeGrafter"/>
</dbReference>
<dbReference type="Pfam" id="PF00126">
    <property type="entry name" value="HTH_1"/>
    <property type="match status" value="1"/>
</dbReference>
<keyword evidence="2" id="KW-0805">Transcription regulation</keyword>
<dbReference type="AlphaFoldDB" id="A0A974PN75"/>
<dbReference type="InterPro" id="IPR036388">
    <property type="entry name" value="WH-like_DNA-bd_sf"/>
</dbReference>
<reference evidence="6 7" key="1">
    <citation type="submission" date="2020-10" db="EMBL/GenBank/DDBJ databases">
        <title>Degradation of 1,4-Dioxane by Xanthobacter sp. YN2, via a Novel Group-2 Soluble Di-Iron Monooxygenase.</title>
        <authorList>
            <person name="Ma F."/>
            <person name="Wang Y."/>
            <person name="Yang J."/>
            <person name="Guo H."/>
            <person name="Su D."/>
            <person name="Yu L."/>
        </authorList>
    </citation>
    <scope>NUCLEOTIDE SEQUENCE [LARGE SCALE GENOMIC DNA]</scope>
    <source>
        <strain evidence="6 7">YN2</strain>
    </source>
</reference>
<evidence type="ECO:0000256" key="1">
    <source>
        <dbReference type="ARBA" id="ARBA00009437"/>
    </source>
</evidence>
<dbReference type="InterPro" id="IPR005119">
    <property type="entry name" value="LysR_subst-bd"/>
</dbReference>
<dbReference type="GO" id="GO:0043565">
    <property type="term" value="F:sequence-specific DNA binding"/>
    <property type="evidence" value="ECO:0007669"/>
    <property type="project" value="TreeGrafter"/>
</dbReference>
<proteinExistence type="inferred from homology"/>
<dbReference type="KEGG" id="xdi:EZH22_25720"/>
<feature type="domain" description="HTH lysR-type" evidence="5">
    <location>
        <begin position="9"/>
        <end position="66"/>
    </location>
</feature>
<dbReference type="PRINTS" id="PR00039">
    <property type="entry name" value="HTHLYSR"/>
</dbReference>
<dbReference type="SUPFAM" id="SSF53850">
    <property type="entry name" value="Periplasmic binding protein-like II"/>
    <property type="match status" value="1"/>
</dbReference>
<dbReference type="Proteomes" id="UP000596427">
    <property type="component" value="Chromosome"/>
</dbReference>
<sequence length="315" mass="35451">MKKPHRRLLPLNQLRAFEAAARHASFTKAAEELGVTQGAVSRHIRALEERLGFPLFSRTAQGLQLSHGSHVFALALEDAYGRIARATDNLIATHTHSVLTVRGYTTFFIRWLIPRLPQFQRLHPEIEVRLVAASDPVDFDRDAVDVGIRYGRGQWRHWSCDLLFLDELSPICSPDYLAQRDASSPEALLRGSTLLHHNLRPSDWAEWCRCAHVAEEQRDNLYFEDLSIVYECARANLGIAIGQRSYVEDDLMSGRLIEPFGTVLRRDLGYHLVTPLERADAPKIQVFRAWLAEASRRPAGAPGGLAQEEASVSSV</sequence>
<dbReference type="PANTHER" id="PTHR30537:SF74">
    <property type="entry name" value="HTH-TYPE TRANSCRIPTIONAL REGULATOR TRPI"/>
    <property type="match status" value="1"/>
</dbReference>
<dbReference type="Pfam" id="PF03466">
    <property type="entry name" value="LysR_substrate"/>
    <property type="match status" value="1"/>
</dbReference>
<gene>
    <name evidence="6" type="ORF">EZH22_25720</name>
</gene>
<accession>A0A974PN75</accession>
<evidence type="ECO:0000256" key="2">
    <source>
        <dbReference type="ARBA" id="ARBA00023015"/>
    </source>
</evidence>